<keyword evidence="1" id="KW-0472">Membrane</keyword>
<keyword evidence="1" id="KW-0812">Transmembrane</keyword>
<dbReference type="EMBL" id="BAAALV010000001">
    <property type="protein sequence ID" value="GAA1902970.1"/>
    <property type="molecule type" value="Genomic_DNA"/>
</dbReference>
<feature type="transmembrane region" description="Helical" evidence="1">
    <location>
        <begin position="41"/>
        <end position="62"/>
    </location>
</feature>
<sequence>MGVYMQKSNKVPGRKLLVTQLLLLALALVLNLSLPEKSALVWTASALLAAAVLLTLISFRLARKHHEV</sequence>
<reference evidence="2 3" key="1">
    <citation type="journal article" date="2019" name="Int. J. Syst. Evol. Microbiol.">
        <title>The Global Catalogue of Microorganisms (GCM) 10K type strain sequencing project: providing services to taxonomists for standard genome sequencing and annotation.</title>
        <authorList>
            <consortium name="The Broad Institute Genomics Platform"/>
            <consortium name="The Broad Institute Genome Sequencing Center for Infectious Disease"/>
            <person name="Wu L."/>
            <person name="Ma J."/>
        </authorList>
    </citation>
    <scope>NUCLEOTIDE SEQUENCE [LARGE SCALE GENOMIC DNA]</scope>
    <source>
        <strain evidence="2 3">JCM 13316</strain>
    </source>
</reference>
<name>A0ABN2NXI6_9MICC</name>
<keyword evidence="3" id="KW-1185">Reference proteome</keyword>
<keyword evidence="1" id="KW-1133">Transmembrane helix</keyword>
<comment type="caution">
    <text evidence="2">The sequence shown here is derived from an EMBL/GenBank/DDBJ whole genome shotgun (WGS) entry which is preliminary data.</text>
</comment>
<organism evidence="2 3">
    <name type="scientific">Arthrobacter gandavensis</name>
    <dbReference type="NCBI Taxonomy" id="169960"/>
    <lineage>
        <taxon>Bacteria</taxon>
        <taxon>Bacillati</taxon>
        <taxon>Actinomycetota</taxon>
        <taxon>Actinomycetes</taxon>
        <taxon>Micrococcales</taxon>
        <taxon>Micrococcaceae</taxon>
        <taxon>Arthrobacter</taxon>
    </lineage>
</organism>
<evidence type="ECO:0000256" key="1">
    <source>
        <dbReference type="SAM" id="Phobius"/>
    </source>
</evidence>
<protein>
    <submittedName>
        <fullName evidence="2">Uncharacterized protein</fullName>
    </submittedName>
</protein>
<evidence type="ECO:0000313" key="2">
    <source>
        <dbReference type="EMBL" id="GAA1902970.1"/>
    </source>
</evidence>
<evidence type="ECO:0000313" key="3">
    <source>
        <dbReference type="Proteomes" id="UP001500784"/>
    </source>
</evidence>
<dbReference type="Proteomes" id="UP001500784">
    <property type="component" value="Unassembled WGS sequence"/>
</dbReference>
<gene>
    <name evidence="2" type="ORF">GCM10009688_03600</name>
</gene>
<proteinExistence type="predicted"/>
<accession>A0ABN2NXI6</accession>